<comment type="caution">
    <text evidence="1">The sequence shown here is derived from an EMBL/GenBank/DDBJ whole genome shotgun (WGS) entry which is preliminary data.</text>
</comment>
<evidence type="ECO:0000313" key="1">
    <source>
        <dbReference type="EMBL" id="KKK61041.1"/>
    </source>
</evidence>
<gene>
    <name evidence="1" type="ORF">LCGC14_3018280</name>
</gene>
<proteinExistence type="predicted"/>
<feature type="non-terminal residue" evidence="1">
    <location>
        <position position="1"/>
    </location>
</feature>
<dbReference type="Gene3D" id="3.20.20.80">
    <property type="entry name" value="Glycosidases"/>
    <property type="match status" value="1"/>
</dbReference>
<reference evidence="1" key="1">
    <citation type="journal article" date="2015" name="Nature">
        <title>Complex archaea that bridge the gap between prokaryotes and eukaryotes.</title>
        <authorList>
            <person name="Spang A."/>
            <person name="Saw J.H."/>
            <person name="Jorgensen S.L."/>
            <person name="Zaremba-Niedzwiedzka K."/>
            <person name="Martijn J."/>
            <person name="Lind A.E."/>
            <person name="van Eijk R."/>
            <person name="Schleper C."/>
            <person name="Guy L."/>
            <person name="Ettema T.J."/>
        </authorList>
    </citation>
    <scope>NUCLEOTIDE SEQUENCE</scope>
</reference>
<protein>
    <submittedName>
        <fullName evidence="1">Uncharacterized protein</fullName>
    </submittedName>
</protein>
<accession>A0A0F8ZM70</accession>
<dbReference type="AlphaFoldDB" id="A0A0F8ZM70"/>
<name>A0A0F8ZM70_9ZZZZ</name>
<dbReference type="SUPFAM" id="SSF51445">
    <property type="entry name" value="(Trans)glycosidases"/>
    <property type="match status" value="1"/>
</dbReference>
<sequence>EFGYEHAKEQARFFWETVKGWTIEEGLFCDVEVYDGKLRNVLAFMEELQLISGLPDKLLGIYSRALLWNALEGDHSWFARFLCWVARYTWRLHPWEDADYLRMRPWSEPNYHQHSADKNGRGNEFGAESNAIDINRKFIYGDPPDLPDPAERAKVEVSHSGPVDITVKKIA</sequence>
<dbReference type="EMBL" id="LAZR01062670">
    <property type="protein sequence ID" value="KKK61041.1"/>
    <property type="molecule type" value="Genomic_DNA"/>
</dbReference>
<organism evidence="1">
    <name type="scientific">marine sediment metagenome</name>
    <dbReference type="NCBI Taxonomy" id="412755"/>
    <lineage>
        <taxon>unclassified sequences</taxon>
        <taxon>metagenomes</taxon>
        <taxon>ecological metagenomes</taxon>
    </lineage>
</organism>
<dbReference type="InterPro" id="IPR017853">
    <property type="entry name" value="GH"/>
</dbReference>